<feature type="domain" description="DUF7852" evidence="2">
    <location>
        <begin position="19"/>
        <end position="90"/>
    </location>
</feature>
<dbReference type="InterPro" id="IPR057174">
    <property type="entry name" value="DUF7852"/>
</dbReference>
<dbReference type="EMBL" id="CP134050">
    <property type="protein sequence ID" value="WNC12870.1"/>
    <property type="molecule type" value="Genomic_DNA"/>
</dbReference>
<dbReference type="Proteomes" id="UP001256827">
    <property type="component" value="Chromosome"/>
</dbReference>
<evidence type="ECO:0000313" key="3">
    <source>
        <dbReference type="EMBL" id="WNC12870.1"/>
    </source>
</evidence>
<evidence type="ECO:0000313" key="4">
    <source>
        <dbReference type="Proteomes" id="UP001256827"/>
    </source>
</evidence>
<dbReference type="NCBIfam" id="NF045794">
    <property type="entry name" value="CsxC_fam"/>
    <property type="match status" value="1"/>
</dbReference>
<evidence type="ECO:0000259" key="2">
    <source>
        <dbReference type="Pfam" id="PF25250"/>
    </source>
</evidence>
<evidence type="ECO:0000256" key="1">
    <source>
        <dbReference type="SAM" id="MobiDB-lite"/>
    </source>
</evidence>
<dbReference type="Pfam" id="PF25250">
    <property type="entry name" value="DUF7852"/>
    <property type="match status" value="1"/>
</dbReference>
<reference evidence="3 4" key="1">
    <citation type="submission" date="2023-09" db="EMBL/GenBank/DDBJ databases">
        <title>Complete Genome and Methylome dissection of Bacillus brevis NEB573 original source of BbsI restriction endonuclease.</title>
        <authorList>
            <person name="Fomenkov A."/>
            <person name="Roberts R.D."/>
        </authorList>
    </citation>
    <scope>NUCLEOTIDE SEQUENCE [LARGE SCALE GENOMIC DNA]</scope>
    <source>
        <strain evidence="3 4">NEB573</strain>
    </source>
</reference>
<dbReference type="RefSeq" id="WP_310764385.1">
    <property type="nucleotide sequence ID" value="NZ_CP134050.1"/>
</dbReference>
<sequence>MENVRSFGTASSEVLSPKTIKVPVTLAEPSVIICVEADVHLEKPAVEIKRTWKSVILEQCELVPTFNPKMAKLFVSGLIRKTIEYATVDHYSATAVCGDIRHTTALIPFDFCTDLTFPTGGPSLQLAPDFTSSGQLLDHSGHGPLLTAALHGNRQVYNERPYCQLLFSEFTELDLGQNVRSVNGFEHSFTVVREKIVLRLGLKVLQDQQLPIPTPPPPPHKPPHSCK</sequence>
<protein>
    <recommendedName>
        <fullName evidence="2">DUF7852 domain-containing protein</fullName>
    </recommendedName>
</protein>
<proteinExistence type="predicted"/>
<organism evidence="3 4">
    <name type="scientific">Brevibacillus brevis</name>
    <name type="common">Bacillus brevis</name>
    <dbReference type="NCBI Taxonomy" id="1393"/>
    <lineage>
        <taxon>Bacteria</taxon>
        <taxon>Bacillati</taxon>
        <taxon>Bacillota</taxon>
        <taxon>Bacilli</taxon>
        <taxon>Bacillales</taxon>
        <taxon>Paenibacillaceae</taxon>
        <taxon>Brevibacillus</taxon>
    </lineage>
</organism>
<feature type="region of interest" description="Disordered" evidence="1">
    <location>
        <begin position="208"/>
        <end position="227"/>
    </location>
</feature>
<dbReference type="InterPro" id="IPR054845">
    <property type="entry name" value="Exosporium_prot_C"/>
</dbReference>
<accession>A0ABY9SYF8</accession>
<keyword evidence="4" id="KW-1185">Reference proteome</keyword>
<name>A0ABY9SYF8_BREBE</name>
<gene>
    <name evidence="3" type="ORF">RGB73_19330</name>
</gene>